<evidence type="ECO:0000256" key="6">
    <source>
        <dbReference type="ARBA" id="ARBA00022989"/>
    </source>
</evidence>
<keyword evidence="3" id="KW-0716">Sensory transduction</keyword>
<evidence type="ECO:0000256" key="10">
    <source>
        <dbReference type="SAM" id="Phobius"/>
    </source>
</evidence>
<dbReference type="InterPro" id="IPR004117">
    <property type="entry name" value="7tm6_olfct_rcpt"/>
</dbReference>
<reference evidence="12" key="2">
    <citation type="submission" date="2021-08" db="EMBL/GenBank/DDBJ databases">
        <authorList>
            <person name="Eriksson T."/>
        </authorList>
    </citation>
    <scope>NUCLEOTIDE SEQUENCE</scope>
    <source>
        <strain evidence="12">Stoneville</strain>
        <tissue evidence="12">Whole head</tissue>
    </source>
</reference>
<feature type="transmembrane region" description="Helical" evidence="10">
    <location>
        <begin position="818"/>
        <end position="840"/>
    </location>
</feature>
<dbReference type="GO" id="GO:0004984">
    <property type="term" value="F:olfactory receptor activity"/>
    <property type="evidence" value="ECO:0007669"/>
    <property type="project" value="InterPro"/>
</dbReference>
<accession>A0A8J6L7K1</accession>
<proteinExistence type="predicted"/>
<keyword evidence="6 10" id="KW-1133">Transmembrane helix</keyword>
<feature type="transmembrane region" description="Helical" evidence="10">
    <location>
        <begin position="425"/>
        <end position="453"/>
    </location>
</feature>
<evidence type="ECO:0000256" key="7">
    <source>
        <dbReference type="ARBA" id="ARBA00023136"/>
    </source>
</evidence>
<name>A0A8J6L7K1_TENMO</name>
<dbReference type="GO" id="GO:0005549">
    <property type="term" value="F:odorant binding"/>
    <property type="evidence" value="ECO:0007669"/>
    <property type="project" value="InterPro"/>
</dbReference>
<feature type="chain" id="PRO_5035246995" evidence="11">
    <location>
        <begin position="18"/>
        <end position="1524"/>
    </location>
</feature>
<evidence type="ECO:0000313" key="13">
    <source>
        <dbReference type="Proteomes" id="UP000719412"/>
    </source>
</evidence>
<feature type="transmembrane region" description="Helical" evidence="10">
    <location>
        <begin position="242"/>
        <end position="266"/>
    </location>
</feature>
<keyword evidence="11" id="KW-0732">Signal</keyword>
<feature type="transmembrane region" description="Helical" evidence="10">
    <location>
        <begin position="1182"/>
        <end position="1202"/>
    </location>
</feature>
<evidence type="ECO:0000313" key="12">
    <source>
        <dbReference type="EMBL" id="KAH0810740.1"/>
    </source>
</evidence>
<feature type="signal peptide" evidence="11">
    <location>
        <begin position="1"/>
        <end position="17"/>
    </location>
</feature>
<evidence type="ECO:0000256" key="3">
    <source>
        <dbReference type="ARBA" id="ARBA00022606"/>
    </source>
</evidence>
<gene>
    <name evidence="12" type="ORF">GEV33_012049</name>
</gene>
<evidence type="ECO:0000256" key="4">
    <source>
        <dbReference type="ARBA" id="ARBA00022692"/>
    </source>
</evidence>
<keyword evidence="9" id="KW-0807">Transducer</keyword>
<sequence length="1524" mass="176628">MILPYFIFVCLVLGGRAQQAHKSKVISGVPQKLNEFNMGVMRKTDELLMNLLKIVQNDTPLVVLIRNKGLEERRRLNKNVDDMSTKNKYNLSHYPELMLKYAGLHPHPKSKLLTLYHYVNCFFFVFLLVLAIMEVAAARSDIFRAIEGLSSTSCRYALNYHHKPDLAHLLQSQSRFWKIEDFEGRVRADCERMMEVTSRFIRYYKNCAVVLAAVFYVQPFIFHELQMKIYVPEGWFYYLYLVYWYMTPPLFSSVYGVTSMFCALAVPVTVQFKLLANEFENLKMRKRGSEEVGRLVDYHNFLIEYCEKINAHSSGVFLFEFFITVSVCCILMFIASQDSYPLVNKIKYTGFIISQFIDTAIYCYNCELISEAVNISDACVQVLHLDLALCLDYPNMSAKQLDPTYYILKIFRAGGVHPDVEVTPFLVFFFIMNCSLVSAVILLAGIGAVVGVLDNDINTVVECLQSTFIYIHILGKHCALYQNKSILSTLLKERSRFLKIQDFDTEIHDQYEKLLTKTSRFVNVFMFMTSCVVFSFYLQPYLTGGDLPVSVYIPDGWYYYIHFGFWPLAPCIVASIYGSDALFCAISVPVIVQFKLLAHKIESWRIEKTQTTQIQSQKEFKDNLKSLVDHQNFLFEYCNKVNKFNNAIFLNQFLLSVGIICVQLFVVSQKGFKLPNKLKCMGYCFMEIIETAIYCFNAELVSDASEDVGIAAYNSLWYDSDDSDVRNAIGLIIARAQNRIVFSGYGFVWINLKTFTQCANIDFTHYYAVAKCHFEGSEFKNKFYSFRPPPTNDPTYYSLKLLKVCGLHPDSRSKLLNIYFCVNYFFFLCILTLASIGVVTTVQNNVFEAIENLQTVFLYIHLLGKYPNLFFKKPILSHLLEQRCNFWQVEDFPDEVRQECQRILTTTTNFVRYFIVVTFLVIMNFFLQPILTGDLPVRVYVPKGWFHVINLTYWYLIPVIIGSIYGSDLIFCSICVPVIVQFKLLKYKFENWSLGDVSKREFQEELRVLVDHQNFLVEYCKEINGYTNAIFLNQVIVSTAIICMQLFIVSQKEFLLPNKLKCLGYCSMEVIETAIYCFNAELLSEASESIGDAVYNSPWYETSVPEVRKTVTLVIAKSQKKIVFSGLGLVWINLKTFTQSWTSQLTVEMSSNWHHLTLYPLRWLRLGGLHPRNNSKFATIQFLFNFSYFGLVIMLALVEILVSYRDNIYNSIESVLTIFLYLHIMGKYTILHFNKSTLEHLLEDRQKFWRVEDFDGSTRHECDEMMKSASTVIKSYLGYSCLVASSFLIQPIITGQLPVFFFFYLTPYIMASIWGVDTIFYSISTPVRVQLKLLAFKFKNLDLDSIRSDDDQSIRKVKEQMKELIDYHNFLIKYCNHINRMSSGIFLIQFLVAIATSCMQLFIASQREFGLVNKFKCLAYFTMQIIETAMYCFSAELISENVGNAVYQSKWYDLPVNSIKKDIALIITRAQKRVVFSGLGLVWINMETFTRVNYKQHAPRGTNLFFQIFKTALSFYTYLNTLVY</sequence>
<dbReference type="GO" id="GO:0005886">
    <property type="term" value="C:plasma membrane"/>
    <property type="evidence" value="ECO:0007669"/>
    <property type="project" value="UniProtKB-SubCell"/>
</dbReference>
<feature type="transmembrane region" description="Helical" evidence="10">
    <location>
        <begin position="1276"/>
        <end position="1293"/>
    </location>
</feature>
<feature type="transmembrane region" description="Helical" evidence="10">
    <location>
        <begin position="649"/>
        <end position="667"/>
    </location>
</feature>
<keyword evidence="2" id="KW-1003">Cell membrane</keyword>
<dbReference type="Proteomes" id="UP000719412">
    <property type="component" value="Unassembled WGS sequence"/>
</dbReference>
<dbReference type="EMBL" id="JABDTM020027291">
    <property type="protein sequence ID" value="KAH0810740.1"/>
    <property type="molecule type" value="Genomic_DNA"/>
</dbReference>
<organism evidence="12 13">
    <name type="scientific">Tenebrio molitor</name>
    <name type="common">Yellow mealworm beetle</name>
    <dbReference type="NCBI Taxonomy" id="7067"/>
    <lineage>
        <taxon>Eukaryota</taxon>
        <taxon>Metazoa</taxon>
        <taxon>Ecdysozoa</taxon>
        <taxon>Arthropoda</taxon>
        <taxon>Hexapoda</taxon>
        <taxon>Insecta</taxon>
        <taxon>Pterygota</taxon>
        <taxon>Neoptera</taxon>
        <taxon>Endopterygota</taxon>
        <taxon>Coleoptera</taxon>
        <taxon>Polyphaga</taxon>
        <taxon>Cucujiformia</taxon>
        <taxon>Tenebrionidae</taxon>
        <taxon>Tenebrio</taxon>
    </lineage>
</organism>
<protein>
    <submittedName>
        <fullName evidence="12">Uncharacterized protein</fullName>
    </submittedName>
</protein>
<comment type="subcellular location">
    <subcellularLocation>
        <location evidence="1">Cell membrane</location>
        <topology evidence="1">Multi-pass membrane protein</topology>
    </subcellularLocation>
</comment>
<evidence type="ECO:0000256" key="9">
    <source>
        <dbReference type="ARBA" id="ARBA00023224"/>
    </source>
</evidence>
<evidence type="ECO:0000256" key="11">
    <source>
        <dbReference type="SAM" id="SignalP"/>
    </source>
</evidence>
<evidence type="ECO:0000256" key="2">
    <source>
        <dbReference type="ARBA" id="ARBA00022475"/>
    </source>
</evidence>
<feature type="transmembrane region" description="Helical" evidence="10">
    <location>
        <begin position="203"/>
        <end position="222"/>
    </location>
</feature>
<dbReference type="PANTHER" id="PTHR21137:SF35">
    <property type="entry name" value="ODORANT RECEPTOR 19A-RELATED"/>
    <property type="match status" value="1"/>
</dbReference>
<reference evidence="12" key="1">
    <citation type="journal article" date="2020" name="J Insects Food Feed">
        <title>The yellow mealworm (Tenebrio molitor) genome: a resource for the emerging insects as food and feed industry.</title>
        <authorList>
            <person name="Eriksson T."/>
            <person name="Andere A."/>
            <person name="Kelstrup H."/>
            <person name="Emery V."/>
            <person name="Picard C."/>
        </authorList>
    </citation>
    <scope>NUCLEOTIDE SEQUENCE</scope>
    <source>
        <strain evidence="12">Stoneville</strain>
        <tissue evidence="12">Whole head</tissue>
    </source>
</reference>
<feature type="transmembrane region" description="Helical" evidence="10">
    <location>
        <begin position="521"/>
        <end position="537"/>
    </location>
</feature>
<feature type="transmembrane region" description="Helical" evidence="10">
    <location>
        <begin position="1299"/>
        <end position="1323"/>
    </location>
</feature>
<evidence type="ECO:0000256" key="5">
    <source>
        <dbReference type="ARBA" id="ARBA00022725"/>
    </source>
</evidence>
<evidence type="ECO:0000256" key="1">
    <source>
        <dbReference type="ARBA" id="ARBA00004651"/>
    </source>
</evidence>
<feature type="transmembrane region" description="Helical" evidence="10">
    <location>
        <begin position="1383"/>
        <end position="1403"/>
    </location>
</feature>
<keyword evidence="13" id="KW-1185">Reference proteome</keyword>
<keyword evidence="8" id="KW-0675">Receptor</keyword>
<dbReference type="PANTHER" id="PTHR21137">
    <property type="entry name" value="ODORANT RECEPTOR"/>
    <property type="match status" value="1"/>
</dbReference>
<keyword evidence="7 10" id="KW-0472">Membrane</keyword>
<feature type="transmembrane region" description="Helical" evidence="10">
    <location>
        <begin position="557"/>
        <end position="574"/>
    </location>
</feature>
<feature type="transmembrane region" description="Helical" evidence="10">
    <location>
        <begin position="951"/>
        <end position="980"/>
    </location>
</feature>
<keyword evidence="5" id="KW-0552">Olfaction</keyword>
<feature type="transmembrane region" description="Helical" evidence="10">
    <location>
        <begin position="316"/>
        <end position="335"/>
    </location>
</feature>
<evidence type="ECO:0000256" key="8">
    <source>
        <dbReference type="ARBA" id="ARBA00023170"/>
    </source>
</evidence>
<feature type="transmembrane region" description="Helical" evidence="10">
    <location>
        <begin position="1208"/>
        <end position="1226"/>
    </location>
</feature>
<keyword evidence="4 10" id="KW-0812">Transmembrane</keyword>
<dbReference type="GO" id="GO:0007165">
    <property type="term" value="P:signal transduction"/>
    <property type="evidence" value="ECO:0007669"/>
    <property type="project" value="UniProtKB-KW"/>
</dbReference>
<feature type="transmembrane region" description="Helical" evidence="10">
    <location>
        <begin position="910"/>
        <end position="931"/>
    </location>
</feature>
<comment type="caution">
    <text evidence="12">The sequence shown here is derived from an EMBL/GenBank/DDBJ whole genome shotgun (WGS) entry which is preliminary data.</text>
</comment>
<feature type="transmembrane region" description="Helical" evidence="10">
    <location>
        <begin position="115"/>
        <end position="137"/>
    </location>
</feature>
<dbReference type="Pfam" id="PF02949">
    <property type="entry name" value="7tm_6"/>
    <property type="match status" value="4"/>
</dbReference>